<name>A0A6T9P537_9EUKA</name>
<proteinExistence type="predicted"/>
<organism evidence="1">
    <name type="scientific">Haptolina ericina</name>
    <dbReference type="NCBI Taxonomy" id="156174"/>
    <lineage>
        <taxon>Eukaryota</taxon>
        <taxon>Haptista</taxon>
        <taxon>Haptophyta</taxon>
        <taxon>Prymnesiophyceae</taxon>
        <taxon>Prymnesiales</taxon>
        <taxon>Prymnesiaceae</taxon>
        <taxon>Haptolina</taxon>
    </lineage>
</organism>
<evidence type="ECO:0000313" key="2">
    <source>
        <dbReference type="EMBL" id="CAE0150196.1"/>
    </source>
</evidence>
<protein>
    <submittedName>
        <fullName evidence="1">Uncharacterized protein</fullName>
    </submittedName>
</protein>
<reference evidence="1" key="1">
    <citation type="submission" date="2021-01" db="EMBL/GenBank/DDBJ databases">
        <authorList>
            <person name="Corre E."/>
            <person name="Pelletier E."/>
            <person name="Niang G."/>
            <person name="Scheremetjew M."/>
            <person name="Finn R."/>
            <person name="Kale V."/>
            <person name="Holt S."/>
            <person name="Cochrane G."/>
            <person name="Meng A."/>
            <person name="Brown T."/>
            <person name="Cohen L."/>
        </authorList>
    </citation>
    <scope>NUCLEOTIDE SEQUENCE</scope>
    <source>
        <strain evidence="1">CCMP281</strain>
    </source>
</reference>
<dbReference type="EMBL" id="HBHX01069337">
    <property type="protein sequence ID" value="CAE0150183.1"/>
    <property type="molecule type" value="Transcribed_RNA"/>
</dbReference>
<sequence>MRSQSCEMEPTLHGRWILATPKKAGATEDMPEMHAPQMPPLVQLRAFDPAPAMRSPLESLLAAQEIVESRENEASKQAETLARAHASAAHAAATAAIAAAADAAAARAAAAAAATAAAADMQTAQLSGASTADAPRKGEPLAPAPAATAALAAPGAAMMLAPLSIPQLMTMASMSSNGSTAPGIPSSVDELDLQVRALLNGYAAQRALLLGGAPTFASTPAATIDKKAKKAGYAPGAHGLRWRAPRGRMARELRGGE</sequence>
<dbReference type="EMBL" id="HBHX01069348">
    <property type="protein sequence ID" value="CAE0150196.1"/>
    <property type="molecule type" value="Transcribed_RNA"/>
</dbReference>
<accession>A0A6T9P537</accession>
<gene>
    <name evidence="1" type="ORF">HERI1096_LOCUS38295</name>
    <name evidence="2" type="ORF">HERI1096_LOCUS38303</name>
</gene>
<dbReference type="AlphaFoldDB" id="A0A6T9P537"/>
<evidence type="ECO:0000313" key="1">
    <source>
        <dbReference type="EMBL" id="CAE0150183.1"/>
    </source>
</evidence>